<organism evidence="3 4">
    <name type="scientific">Adonisia turfae CCMR0081</name>
    <dbReference type="NCBI Taxonomy" id="2292702"/>
    <lineage>
        <taxon>Bacteria</taxon>
        <taxon>Bacillati</taxon>
        <taxon>Cyanobacteriota</taxon>
        <taxon>Adonisia</taxon>
        <taxon>Adonisia turfae</taxon>
    </lineage>
</organism>
<accession>A0A6M0RMC1</accession>
<gene>
    <name evidence="3" type="ORF">DXZ20_16850</name>
</gene>
<feature type="region of interest" description="Disordered" evidence="1">
    <location>
        <begin position="240"/>
        <end position="304"/>
    </location>
</feature>
<dbReference type="Proteomes" id="UP000481033">
    <property type="component" value="Unassembled WGS sequence"/>
</dbReference>
<feature type="transmembrane region" description="Helical" evidence="2">
    <location>
        <begin position="6"/>
        <end position="24"/>
    </location>
</feature>
<keyword evidence="2" id="KW-0812">Transmembrane</keyword>
<evidence type="ECO:0000256" key="2">
    <source>
        <dbReference type="SAM" id="Phobius"/>
    </source>
</evidence>
<reference evidence="3 4" key="1">
    <citation type="journal article" date="2020" name="Microb. Ecol.">
        <title>Ecogenomics of the Marine Benthic Filamentous Cyanobacterium Adonisia.</title>
        <authorList>
            <person name="Walter J.M."/>
            <person name="Coutinho F.H."/>
            <person name="Leomil L."/>
            <person name="Hargreaves P.I."/>
            <person name="Campeao M.E."/>
            <person name="Vieira V.V."/>
            <person name="Silva B.S."/>
            <person name="Fistarol G.O."/>
            <person name="Salomon P.S."/>
            <person name="Sawabe T."/>
            <person name="Mino S."/>
            <person name="Hosokawa M."/>
            <person name="Miyashita H."/>
            <person name="Maruyama F."/>
            <person name="van Verk M.C."/>
            <person name="Dutilh B.E."/>
            <person name="Thompson C.C."/>
            <person name="Thompson F.L."/>
        </authorList>
    </citation>
    <scope>NUCLEOTIDE SEQUENCE [LARGE SCALE GENOMIC DNA]</scope>
    <source>
        <strain evidence="3 4">CCMR0081</strain>
    </source>
</reference>
<feature type="region of interest" description="Disordered" evidence="1">
    <location>
        <begin position="208"/>
        <end position="227"/>
    </location>
</feature>
<evidence type="ECO:0000256" key="1">
    <source>
        <dbReference type="SAM" id="MobiDB-lite"/>
    </source>
</evidence>
<feature type="compositionally biased region" description="Acidic residues" evidence="1">
    <location>
        <begin position="292"/>
        <end position="304"/>
    </location>
</feature>
<dbReference type="InterPro" id="IPR010004">
    <property type="entry name" value="Uncharacterised_Ycf66"/>
</dbReference>
<keyword evidence="2" id="KW-0472">Membrane</keyword>
<feature type="transmembrane region" description="Helical" evidence="2">
    <location>
        <begin position="56"/>
        <end position="73"/>
    </location>
</feature>
<feature type="region of interest" description="Disordered" evidence="1">
    <location>
        <begin position="159"/>
        <end position="182"/>
    </location>
</feature>
<name>A0A6M0RMC1_9CYAN</name>
<dbReference type="EMBL" id="QXHD01000004">
    <property type="protein sequence ID" value="NEZ57309.1"/>
    <property type="molecule type" value="Genomic_DNA"/>
</dbReference>
<dbReference type="Pfam" id="PF07444">
    <property type="entry name" value="Ycf66_N"/>
    <property type="match status" value="1"/>
</dbReference>
<feature type="compositionally biased region" description="Low complexity" evidence="1">
    <location>
        <begin position="271"/>
        <end position="284"/>
    </location>
</feature>
<feature type="transmembrane region" description="Helical" evidence="2">
    <location>
        <begin position="33"/>
        <end position="50"/>
    </location>
</feature>
<evidence type="ECO:0008006" key="5">
    <source>
        <dbReference type="Google" id="ProtNLM"/>
    </source>
</evidence>
<dbReference type="AlphaFoldDB" id="A0A6M0RMC1"/>
<protein>
    <recommendedName>
        <fullName evidence="5">Ycf66</fullName>
    </recommendedName>
</protein>
<sequence length="304" mass="33036">MLANLLAVIVGLGSLGFYLAAFILPEVHRRSDFFWSGVGMFYAVVLWYCARQMSGAVLLGQTASVGLLIWLGYQTLLLRRETTPTAQQTPIRLGKSERSRLNGSASRPIAKDYEFVEDGVEDAVDQDADPNSPILIKPTADEFAPKIVVPAAIPKSHIEKEDSLEETLPKAENPPISQTTKKREIPNPIAAVGIFVGWLKEVVTPKKKEPKPMIELPPRPPSIPKADTLSATTDIANITNISDTLETDTLETSASVPDGDQPNPQEETLDTSPSPSSGTAASASLEPRGTDTEDSNWPDDDFWD</sequence>
<proteinExistence type="predicted"/>
<keyword evidence="2" id="KW-1133">Transmembrane helix</keyword>
<comment type="caution">
    <text evidence="3">The sequence shown here is derived from an EMBL/GenBank/DDBJ whole genome shotgun (WGS) entry which is preliminary data.</text>
</comment>
<dbReference type="RefSeq" id="WP_163671423.1">
    <property type="nucleotide sequence ID" value="NZ_QXHD01000004.1"/>
</dbReference>
<keyword evidence="4" id="KW-1185">Reference proteome</keyword>
<evidence type="ECO:0000313" key="3">
    <source>
        <dbReference type="EMBL" id="NEZ57309.1"/>
    </source>
</evidence>
<evidence type="ECO:0000313" key="4">
    <source>
        <dbReference type="Proteomes" id="UP000481033"/>
    </source>
</evidence>